<comment type="caution">
    <text evidence="1">The sequence shown here is derived from an EMBL/GenBank/DDBJ whole genome shotgun (WGS) entry which is preliminary data.</text>
</comment>
<dbReference type="GeneID" id="9578357"/>
<keyword evidence="2" id="KW-1185">Reference proteome</keyword>
<accession>D4DGS4</accession>
<evidence type="ECO:0000313" key="1">
    <source>
        <dbReference type="EMBL" id="EFE38938.1"/>
    </source>
</evidence>
<dbReference type="RefSeq" id="XP_003019583.1">
    <property type="nucleotide sequence ID" value="XM_003019537.1"/>
</dbReference>
<protein>
    <submittedName>
        <fullName evidence="1">Uncharacterized protein</fullName>
    </submittedName>
</protein>
<reference evidence="2" key="1">
    <citation type="journal article" date="2011" name="Genome Biol.">
        <title>Comparative and functional genomics provide insights into the pathogenicity of dermatophytic fungi.</title>
        <authorList>
            <person name="Burmester A."/>
            <person name="Shelest E."/>
            <person name="Gloeckner G."/>
            <person name="Heddergott C."/>
            <person name="Schindler S."/>
            <person name="Staib P."/>
            <person name="Heidel A."/>
            <person name="Felder M."/>
            <person name="Petzold A."/>
            <person name="Szafranski K."/>
            <person name="Feuermann M."/>
            <person name="Pedruzzi I."/>
            <person name="Priebe S."/>
            <person name="Groth M."/>
            <person name="Winkler R."/>
            <person name="Li W."/>
            <person name="Kniemeyer O."/>
            <person name="Schroeckh V."/>
            <person name="Hertweck C."/>
            <person name="Hube B."/>
            <person name="White T.C."/>
            <person name="Platzer M."/>
            <person name="Guthke R."/>
            <person name="Heitman J."/>
            <person name="Woestemeyer J."/>
            <person name="Zipfel P.F."/>
            <person name="Monod M."/>
            <person name="Brakhage A.A."/>
        </authorList>
    </citation>
    <scope>NUCLEOTIDE SEQUENCE [LARGE SCALE GENOMIC DNA]</scope>
    <source>
        <strain evidence="2">HKI 0517</strain>
    </source>
</reference>
<dbReference type="Proteomes" id="UP000008383">
    <property type="component" value="Unassembled WGS sequence"/>
</dbReference>
<gene>
    <name evidence="1" type="ORF">TRV_06379</name>
</gene>
<dbReference type="KEGG" id="tve:TRV_06379"/>
<sequence>MSGFSVGNFSDYRYSHTISNKQTVLVSRMLSPLHKVLNKPGKPATLTSVNDLDEYLSLSFSFDSTQLASPKRRTLDDLGTETWNECVKELAKPQNIDRIETMKILGKFVNTAHLVMFLAFLLIEWGMDEESDSSGMGYSDLAKKVLERLDRHNSGISKEESSEARELAAECSFQLSILTWKDRLKGLGIAQQPIPFAVHSLEWKTKAADILFRIGTAKKREGDPTAIEWLQCCHDFIFAQSEEQETYEQFESIRQALLHELST</sequence>
<evidence type="ECO:0000313" key="2">
    <source>
        <dbReference type="Proteomes" id="UP000008383"/>
    </source>
</evidence>
<organism evidence="1 2">
    <name type="scientific">Trichophyton verrucosum (strain HKI 0517)</name>
    <dbReference type="NCBI Taxonomy" id="663202"/>
    <lineage>
        <taxon>Eukaryota</taxon>
        <taxon>Fungi</taxon>
        <taxon>Dikarya</taxon>
        <taxon>Ascomycota</taxon>
        <taxon>Pezizomycotina</taxon>
        <taxon>Eurotiomycetes</taxon>
        <taxon>Eurotiomycetidae</taxon>
        <taxon>Onygenales</taxon>
        <taxon>Arthrodermataceae</taxon>
        <taxon>Trichophyton</taxon>
    </lineage>
</organism>
<name>D4DGS4_TRIVH</name>
<dbReference type="AlphaFoldDB" id="D4DGS4"/>
<dbReference type="OrthoDB" id="65716at2759"/>
<proteinExistence type="predicted"/>
<dbReference type="EMBL" id="ACYE01000363">
    <property type="protein sequence ID" value="EFE38938.1"/>
    <property type="molecule type" value="Genomic_DNA"/>
</dbReference>
<dbReference type="HOGENOM" id="CLU_078820_0_0_1"/>